<gene>
    <name evidence="1" type="ORF">IQ13_1135</name>
</gene>
<proteinExistence type="predicted"/>
<evidence type="ECO:0000313" key="2">
    <source>
        <dbReference type="Proteomes" id="UP000316167"/>
    </source>
</evidence>
<accession>A0A562SP06</accession>
<protein>
    <submittedName>
        <fullName evidence="1">Uncharacterized protein</fullName>
    </submittedName>
</protein>
<organism evidence="1 2">
    <name type="scientific">Lacibacter cauensis</name>
    <dbReference type="NCBI Taxonomy" id="510947"/>
    <lineage>
        <taxon>Bacteria</taxon>
        <taxon>Pseudomonadati</taxon>
        <taxon>Bacteroidota</taxon>
        <taxon>Chitinophagia</taxon>
        <taxon>Chitinophagales</taxon>
        <taxon>Chitinophagaceae</taxon>
        <taxon>Lacibacter</taxon>
    </lineage>
</organism>
<comment type="caution">
    <text evidence="1">The sequence shown here is derived from an EMBL/GenBank/DDBJ whole genome shotgun (WGS) entry which is preliminary data.</text>
</comment>
<dbReference type="EMBL" id="VLLE01000003">
    <property type="protein sequence ID" value="TWI83029.1"/>
    <property type="molecule type" value="Genomic_DNA"/>
</dbReference>
<dbReference type="AlphaFoldDB" id="A0A562SP06"/>
<name>A0A562SP06_9BACT</name>
<dbReference type="RefSeq" id="WP_158637325.1">
    <property type="nucleotide sequence ID" value="NZ_VLLE01000003.1"/>
</dbReference>
<sequence>MKKTTSVKKSSSVVLSIKQIVHLLVESFESPQTKQFRRWKNYFAE</sequence>
<evidence type="ECO:0000313" key="1">
    <source>
        <dbReference type="EMBL" id="TWI83029.1"/>
    </source>
</evidence>
<reference evidence="1 2" key="1">
    <citation type="journal article" date="2015" name="Stand. Genomic Sci.">
        <title>Genomic Encyclopedia of Bacterial and Archaeal Type Strains, Phase III: the genomes of soil and plant-associated and newly described type strains.</title>
        <authorList>
            <person name="Whitman W.B."/>
            <person name="Woyke T."/>
            <person name="Klenk H.P."/>
            <person name="Zhou Y."/>
            <person name="Lilburn T.G."/>
            <person name="Beck B.J."/>
            <person name="De Vos P."/>
            <person name="Vandamme P."/>
            <person name="Eisen J.A."/>
            <person name="Garrity G."/>
            <person name="Hugenholtz P."/>
            <person name="Kyrpides N.C."/>
        </authorList>
    </citation>
    <scope>NUCLEOTIDE SEQUENCE [LARGE SCALE GENOMIC DNA]</scope>
    <source>
        <strain evidence="1 2">CGMCC 1.7271</strain>
    </source>
</reference>
<dbReference type="Proteomes" id="UP000316167">
    <property type="component" value="Unassembled WGS sequence"/>
</dbReference>
<keyword evidence="2" id="KW-1185">Reference proteome</keyword>